<sequence>MSSKELWLLIERLENQQRKYRPRYRPKAVFAMVLSMLGGEN</sequence>
<comment type="caution">
    <text evidence="1">The sequence shown here is derived from an EMBL/GenBank/DDBJ whole genome shotgun (WGS) entry which is preliminary data.</text>
</comment>
<accession>A0A090S0Z4</accession>
<protein>
    <submittedName>
        <fullName evidence="1">Uncharacterized protein</fullName>
    </submittedName>
</protein>
<keyword evidence="2" id="KW-1185">Reference proteome</keyword>
<dbReference type="Proteomes" id="UP000029228">
    <property type="component" value="Unassembled WGS sequence"/>
</dbReference>
<gene>
    <name evidence="1" type="ORF">JCM19235_4364</name>
</gene>
<evidence type="ECO:0000313" key="2">
    <source>
        <dbReference type="Proteomes" id="UP000029228"/>
    </source>
</evidence>
<name>A0A090S0Z4_9VIBR</name>
<proteinExistence type="predicted"/>
<organism evidence="1 2">
    <name type="scientific">Vibrio maritimus</name>
    <dbReference type="NCBI Taxonomy" id="990268"/>
    <lineage>
        <taxon>Bacteria</taxon>
        <taxon>Pseudomonadati</taxon>
        <taxon>Pseudomonadota</taxon>
        <taxon>Gammaproteobacteria</taxon>
        <taxon>Vibrionales</taxon>
        <taxon>Vibrionaceae</taxon>
        <taxon>Vibrio</taxon>
    </lineage>
</organism>
<reference evidence="1 2" key="1">
    <citation type="submission" date="2014-09" db="EMBL/GenBank/DDBJ databases">
        <title>Vibrio maritimus JCM 19235. (C45) whole genome shotgun sequence.</title>
        <authorList>
            <person name="Sawabe T."/>
            <person name="Meirelles P."/>
            <person name="Nakanishi M."/>
            <person name="Sayaka M."/>
            <person name="Hattori M."/>
            <person name="Ohkuma M."/>
        </authorList>
    </citation>
    <scope>NUCLEOTIDE SEQUENCE [LARGE SCALE GENOMIC DNA]</scope>
    <source>
        <strain evidence="2">JCM19235</strain>
    </source>
</reference>
<dbReference type="EMBL" id="BBMR01000005">
    <property type="protein sequence ID" value="GAL20164.1"/>
    <property type="molecule type" value="Genomic_DNA"/>
</dbReference>
<dbReference type="AlphaFoldDB" id="A0A090S0Z4"/>
<reference evidence="1 2" key="2">
    <citation type="submission" date="2014-09" db="EMBL/GenBank/DDBJ databases">
        <authorList>
            <consortium name="NBRP consortium"/>
            <person name="Sawabe T."/>
            <person name="Meirelles P."/>
            <person name="Nakanishi M."/>
            <person name="Sayaka M."/>
            <person name="Hattori M."/>
            <person name="Ohkuma M."/>
        </authorList>
    </citation>
    <scope>NUCLEOTIDE SEQUENCE [LARGE SCALE GENOMIC DNA]</scope>
    <source>
        <strain evidence="2">JCM19235</strain>
    </source>
</reference>
<evidence type="ECO:0000313" key="1">
    <source>
        <dbReference type="EMBL" id="GAL20164.1"/>
    </source>
</evidence>